<evidence type="ECO:0000313" key="1">
    <source>
        <dbReference type="EMBL" id="TFK63147.1"/>
    </source>
</evidence>
<evidence type="ECO:0000313" key="2">
    <source>
        <dbReference type="Proteomes" id="UP000308600"/>
    </source>
</evidence>
<dbReference type="EMBL" id="ML208537">
    <property type="protein sequence ID" value="TFK63147.1"/>
    <property type="molecule type" value="Genomic_DNA"/>
</dbReference>
<proteinExistence type="predicted"/>
<protein>
    <submittedName>
        <fullName evidence="1">Uncharacterized protein</fullName>
    </submittedName>
</protein>
<gene>
    <name evidence="1" type="ORF">BDN72DRAFT_847946</name>
</gene>
<organism evidence="1 2">
    <name type="scientific">Pluteus cervinus</name>
    <dbReference type="NCBI Taxonomy" id="181527"/>
    <lineage>
        <taxon>Eukaryota</taxon>
        <taxon>Fungi</taxon>
        <taxon>Dikarya</taxon>
        <taxon>Basidiomycota</taxon>
        <taxon>Agaricomycotina</taxon>
        <taxon>Agaricomycetes</taxon>
        <taxon>Agaricomycetidae</taxon>
        <taxon>Agaricales</taxon>
        <taxon>Pluteineae</taxon>
        <taxon>Pluteaceae</taxon>
        <taxon>Pluteus</taxon>
    </lineage>
</organism>
<sequence>MPHLNSSIHPLEGFHPTLTTTIHFGDLPQPSECSLHLYYDLPSLVFFDPYELANYDDFFTFQKWGNSNLELPVTALDSTDGSQLLLNVKFDKLRLRENLDVKLPLHMRYGDPAQAKDGYHLVGLEEPRGILACPLDSKHTTRRKGLLPASDPRTYRTEVASTLLSQSQKTFFDIAPLPNSNQQHHELTLRVPVGTTSDLLFVELGTTITILSCFFYLLHVSWGVTKKLAVVKRLKGE</sequence>
<dbReference type="Proteomes" id="UP000308600">
    <property type="component" value="Unassembled WGS sequence"/>
</dbReference>
<name>A0ACD3AC39_9AGAR</name>
<accession>A0ACD3AC39</accession>
<keyword evidence="2" id="KW-1185">Reference proteome</keyword>
<reference evidence="1 2" key="1">
    <citation type="journal article" date="2019" name="Nat. Ecol. Evol.">
        <title>Megaphylogeny resolves global patterns of mushroom evolution.</title>
        <authorList>
            <person name="Varga T."/>
            <person name="Krizsan K."/>
            <person name="Foldi C."/>
            <person name="Dima B."/>
            <person name="Sanchez-Garcia M."/>
            <person name="Sanchez-Ramirez S."/>
            <person name="Szollosi G.J."/>
            <person name="Szarkandi J.G."/>
            <person name="Papp V."/>
            <person name="Albert L."/>
            <person name="Andreopoulos W."/>
            <person name="Angelini C."/>
            <person name="Antonin V."/>
            <person name="Barry K.W."/>
            <person name="Bougher N.L."/>
            <person name="Buchanan P."/>
            <person name="Buyck B."/>
            <person name="Bense V."/>
            <person name="Catcheside P."/>
            <person name="Chovatia M."/>
            <person name="Cooper J."/>
            <person name="Damon W."/>
            <person name="Desjardin D."/>
            <person name="Finy P."/>
            <person name="Geml J."/>
            <person name="Haridas S."/>
            <person name="Hughes K."/>
            <person name="Justo A."/>
            <person name="Karasinski D."/>
            <person name="Kautmanova I."/>
            <person name="Kiss B."/>
            <person name="Kocsube S."/>
            <person name="Kotiranta H."/>
            <person name="LaButti K.M."/>
            <person name="Lechner B.E."/>
            <person name="Liimatainen K."/>
            <person name="Lipzen A."/>
            <person name="Lukacs Z."/>
            <person name="Mihaltcheva S."/>
            <person name="Morgado L.N."/>
            <person name="Niskanen T."/>
            <person name="Noordeloos M.E."/>
            <person name="Ohm R.A."/>
            <person name="Ortiz-Santana B."/>
            <person name="Ovrebo C."/>
            <person name="Racz N."/>
            <person name="Riley R."/>
            <person name="Savchenko A."/>
            <person name="Shiryaev A."/>
            <person name="Soop K."/>
            <person name="Spirin V."/>
            <person name="Szebenyi C."/>
            <person name="Tomsovsky M."/>
            <person name="Tulloss R.E."/>
            <person name="Uehling J."/>
            <person name="Grigoriev I.V."/>
            <person name="Vagvolgyi C."/>
            <person name="Papp T."/>
            <person name="Martin F.M."/>
            <person name="Miettinen O."/>
            <person name="Hibbett D.S."/>
            <person name="Nagy L.G."/>
        </authorList>
    </citation>
    <scope>NUCLEOTIDE SEQUENCE [LARGE SCALE GENOMIC DNA]</scope>
    <source>
        <strain evidence="1 2">NL-1719</strain>
    </source>
</reference>